<keyword evidence="5" id="KW-0808">Transferase</keyword>
<dbReference type="GO" id="GO:0032259">
    <property type="term" value="P:methylation"/>
    <property type="evidence" value="ECO:0007669"/>
    <property type="project" value="UniProtKB-KW"/>
</dbReference>
<dbReference type="NCBIfam" id="TIGR00478">
    <property type="entry name" value="tly"/>
    <property type="match status" value="1"/>
</dbReference>
<dbReference type="SUPFAM" id="SSF53335">
    <property type="entry name" value="S-adenosyl-L-methionine-dependent methyltransferases"/>
    <property type="match status" value="1"/>
</dbReference>
<dbReference type="CDD" id="cd00165">
    <property type="entry name" value="S4"/>
    <property type="match status" value="1"/>
</dbReference>
<dbReference type="Gene3D" id="3.10.290.10">
    <property type="entry name" value="RNA-binding S4 domain"/>
    <property type="match status" value="1"/>
</dbReference>
<dbReference type="Proteomes" id="UP000590460">
    <property type="component" value="Unassembled WGS sequence"/>
</dbReference>
<dbReference type="SUPFAM" id="SSF55174">
    <property type="entry name" value="Alpha-L RNA-binding motif"/>
    <property type="match status" value="1"/>
</dbReference>
<dbReference type="InterPro" id="IPR036986">
    <property type="entry name" value="S4_RNA-bd_sf"/>
</dbReference>
<keyword evidence="1 3" id="KW-0694">RNA-binding</keyword>
<evidence type="ECO:0000313" key="5">
    <source>
        <dbReference type="EMBL" id="NKZ17804.1"/>
    </source>
</evidence>
<dbReference type="GO" id="GO:0008168">
    <property type="term" value="F:methyltransferase activity"/>
    <property type="evidence" value="ECO:0007669"/>
    <property type="project" value="UniProtKB-KW"/>
</dbReference>
<dbReference type="CDD" id="cd02440">
    <property type="entry name" value="AdoMet_MTases"/>
    <property type="match status" value="1"/>
</dbReference>
<dbReference type="PIRSF" id="PIRSF005578">
    <property type="entry name" value="TlyA"/>
    <property type="match status" value="1"/>
</dbReference>
<feature type="domain" description="RNA-binding S4" evidence="4">
    <location>
        <begin position="7"/>
        <end position="73"/>
    </location>
</feature>
<comment type="caution">
    <text evidence="5">The sequence shown here is derived from an EMBL/GenBank/DDBJ whole genome shotgun (WGS) entry which is preliminary data.</text>
</comment>
<evidence type="ECO:0000259" key="4">
    <source>
        <dbReference type="SMART" id="SM00363"/>
    </source>
</evidence>
<dbReference type="InterPro" id="IPR002877">
    <property type="entry name" value="RNA_MeTrfase_FtsJ_dom"/>
</dbReference>
<evidence type="ECO:0000256" key="1">
    <source>
        <dbReference type="ARBA" id="ARBA00022884"/>
    </source>
</evidence>
<organism evidence="5 6">
    <name type="scientific">Leuconostoc holzapfelii</name>
    <dbReference type="NCBI Taxonomy" id="434464"/>
    <lineage>
        <taxon>Bacteria</taxon>
        <taxon>Bacillati</taxon>
        <taxon>Bacillota</taxon>
        <taxon>Bacilli</taxon>
        <taxon>Lactobacillales</taxon>
        <taxon>Lactobacillaceae</taxon>
        <taxon>Leuconostoc</taxon>
    </lineage>
</organism>
<evidence type="ECO:0000256" key="2">
    <source>
        <dbReference type="ARBA" id="ARBA00029460"/>
    </source>
</evidence>
<dbReference type="GO" id="GO:0003723">
    <property type="term" value="F:RNA binding"/>
    <property type="evidence" value="ECO:0007669"/>
    <property type="project" value="UniProtKB-KW"/>
</dbReference>
<dbReference type="RefSeq" id="WP_168675830.1">
    <property type="nucleotide sequence ID" value="NZ_BPKV01000002.1"/>
</dbReference>
<dbReference type="InterPro" id="IPR004538">
    <property type="entry name" value="Hemolysin_A/TlyA"/>
</dbReference>
<dbReference type="PROSITE" id="PS50889">
    <property type="entry name" value="S4"/>
    <property type="match status" value="1"/>
</dbReference>
<dbReference type="InterPro" id="IPR047048">
    <property type="entry name" value="TlyA"/>
</dbReference>
<proteinExistence type="inferred from homology"/>
<dbReference type="PANTHER" id="PTHR32319:SF0">
    <property type="entry name" value="BACTERIAL HEMOLYSIN-LIKE PROTEIN"/>
    <property type="match status" value="1"/>
</dbReference>
<accession>A0A846ZCV6</accession>
<protein>
    <submittedName>
        <fullName evidence="5">TlyA family RNA methyltransferase</fullName>
    </submittedName>
</protein>
<dbReference type="EMBL" id="JAAXPO010000001">
    <property type="protein sequence ID" value="NKZ17804.1"/>
    <property type="molecule type" value="Genomic_DNA"/>
</dbReference>
<dbReference type="InterPro" id="IPR029063">
    <property type="entry name" value="SAM-dependent_MTases_sf"/>
</dbReference>
<evidence type="ECO:0000256" key="3">
    <source>
        <dbReference type="PROSITE-ProRule" id="PRU00182"/>
    </source>
</evidence>
<reference evidence="5 6" key="1">
    <citation type="submission" date="2020-04" db="EMBL/GenBank/DDBJ databases">
        <title>MicrobeNet Type strains.</title>
        <authorList>
            <person name="Nicholson A.C."/>
        </authorList>
    </citation>
    <scope>NUCLEOTIDE SEQUENCE [LARGE SCALE GENOMIC DNA]</scope>
    <source>
        <strain evidence="5 6">CCUG 54536</strain>
    </source>
</reference>
<sequence>MGAVDKERVDILLVQQGLFSSREQAKRAVMAGEILGENEERLDKAGEKIPVTTALHFKGDRLKYVSRGGLKLEKALNDFDITVQDQVVLDIGSSTGGFTDVALQNGAKLVYALDVGTNQLAWKLRSDARVKVMENTNFRYSQLKDFKFGQPEFATIDVSFISLGLILPPLADILAIGGHVVALIKPQFEAGRENVGKNGIIKDPKVHQQVLQKVTQMMVNDGFSVTELTYSPIKGGQGNIEFLAVLTRDATPKIADKIDIDALLTQTYAQLNHTGSNENE</sequence>
<keyword evidence="5" id="KW-0489">Methyltransferase</keyword>
<evidence type="ECO:0000313" key="6">
    <source>
        <dbReference type="Proteomes" id="UP000590460"/>
    </source>
</evidence>
<dbReference type="AlphaFoldDB" id="A0A846ZCV6"/>
<dbReference type="PANTHER" id="PTHR32319">
    <property type="entry name" value="BACTERIAL HEMOLYSIN-LIKE PROTEIN"/>
    <property type="match status" value="1"/>
</dbReference>
<dbReference type="Gene3D" id="3.40.50.150">
    <property type="entry name" value="Vaccinia Virus protein VP39"/>
    <property type="match status" value="1"/>
</dbReference>
<dbReference type="InterPro" id="IPR002942">
    <property type="entry name" value="S4_RNA-bd"/>
</dbReference>
<gene>
    <name evidence="5" type="ORF">HF966_01150</name>
</gene>
<dbReference type="Pfam" id="PF01728">
    <property type="entry name" value="FtsJ"/>
    <property type="match status" value="1"/>
</dbReference>
<comment type="similarity">
    <text evidence="2">Belongs to the TlyA family.</text>
</comment>
<name>A0A846ZCV6_9LACO</name>
<dbReference type="SMART" id="SM00363">
    <property type="entry name" value="S4"/>
    <property type="match status" value="1"/>
</dbReference>